<dbReference type="Proteomes" id="UP000095210">
    <property type="component" value="Chromosome"/>
</dbReference>
<dbReference type="GO" id="GO:0005840">
    <property type="term" value="C:ribosome"/>
    <property type="evidence" value="ECO:0007669"/>
    <property type="project" value="UniProtKB-KW"/>
</dbReference>
<gene>
    <name evidence="5" type="ORF">TL08_03280</name>
</gene>
<dbReference type="EMBL" id="CP014859">
    <property type="protein sequence ID" value="AOS61489.1"/>
    <property type="molecule type" value="Genomic_DNA"/>
</dbReference>
<evidence type="ECO:0000313" key="5">
    <source>
        <dbReference type="EMBL" id="AOS61489.1"/>
    </source>
</evidence>
<dbReference type="PANTHER" id="PTHR43792">
    <property type="entry name" value="GNAT FAMILY, PUTATIVE (AFU_ORTHOLOGUE AFUA_3G00765)-RELATED-RELATED"/>
    <property type="match status" value="1"/>
</dbReference>
<dbReference type="GO" id="GO:0008999">
    <property type="term" value="F:protein-N-terminal-alanine acetyltransferase activity"/>
    <property type="evidence" value="ECO:0007669"/>
    <property type="project" value="TreeGrafter"/>
</dbReference>
<reference evidence="6" key="1">
    <citation type="submission" date="2016-03" db="EMBL/GenBank/DDBJ databases">
        <title>Complete genome sequence of the type strain Actinoalloteichus hymeniacidonis DSM 45092.</title>
        <authorList>
            <person name="Schaffert L."/>
            <person name="Albersmeier A."/>
            <person name="Winkler A."/>
            <person name="Kalinowski J."/>
            <person name="Zotchev S."/>
            <person name="Ruckert C."/>
        </authorList>
    </citation>
    <scope>NUCLEOTIDE SEQUENCE [LARGE SCALE GENOMIC DNA]</scope>
    <source>
        <strain evidence="6">HPA177(T) (DSM 45092(T))</strain>
    </source>
</reference>
<keyword evidence="5" id="KW-0689">Ribosomal protein</keyword>
<sequence>MVPAGTVTLRTPRLWDGPEWSQIRLAERDHLETWEPSAPEGWEQRNTLLSWPGQWGAMRRLARHGSTLPFAILVDGRFVGQITVGNIVRGALCSGWVGYWVSRTMTGGGVGTAALAMVVDHCFGAAELHRLEATVRPDNAASLRILEKVGFRREGLFERYLYVAEMWRDHLCLAITAEDVRESASAALVRAGSAEWA</sequence>
<feature type="domain" description="N-acetyltransferase" evidence="4">
    <location>
        <begin position="21"/>
        <end position="178"/>
    </location>
</feature>
<evidence type="ECO:0000256" key="3">
    <source>
        <dbReference type="ARBA" id="ARBA00038502"/>
    </source>
</evidence>
<keyword evidence="1" id="KW-0808">Transferase</keyword>
<evidence type="ECO:0000259" key="4">
    <source>
        <dbReference type="PROSITE" id="PS51186"/>
    </source>
</evidence>
<keyword evidence="5" id="KW-0687">Ribonucleoprotein</keyword>
<organism evidence="5 6">
    <name type="scientific">Actinoalloteichus hymeniacidonis</name>
    <dbReference type="NCBI Taxonomy" id="340345"/>
    <lineage>
        <taxon>Bacteria</taxon>
        <taxon>Bacillati</taxon>
        <taxon>Actinomycetota</taxon>
        <taxon>Actinomycetes</taxon>
        <taxon>Pseudonocardiales</taxon>
        <taxon>Pseudonocardiaceae</taxon>
        <taxon>Actinoalloteichus</taxon>
    </lineage>
</organism>
<name>A0AAC9HLJ1_9PSEU</name>
<dbReference type="InterPro" id="IPR016181">
    <property type="entry name" value="Acyl_CoA_acyltransferase"/>
</dbReference>
<evidence type="ECO:0000256" key="1">
    <source>
        <dbReference type="ARBA" id="ARBA00022679"/>
    </source>
</evidence>
<proteinExistence type="inferred from homology"/>
<dbReference type="KEGG" id="ahm:TL08_03280"/>
<dbReference type="SUPFAM" id="SSF55729">
    <property type="entry name" value="Acyl-CoA N-acyltransferases (Nat)"/>
    <property type="match status" value="1"/>
</dbReference>
<dbReference type="InterPro" id="IPR051531">
    <property type="entry name" value="N-acetyltransferase"/>
</dbReference>
<dbReference type="InterPro" id="IPR000182">
    <property type="entry name" value="GNAT_dom"/>
</dbReference>
<dbReference type="AlphaFoldDB" id="A0AAC9HLJ1"/>
<keyword evidence="6" id="KW-1185">Reference proteome</keyword>
<evidence type="ECO:0000313" key="6">
    <source>
        <dbReference type="Proteomes" id="UP000095210"/>
    </source>
</evidence>
<keyword evidence="2" id="KW-0012">Acyltransferase</keyword>
<evidence type="ECO:0000256" key="2">
    <source>
        <dbReference type="ARBA" id="ARBA00023315"/>
    </source>
</evidence>
<dbReference type="PANTHER" id="PTHR43792:SF8">
    <property type="entry name" value="[RIBOSOMAL PROTEIN US5]-ALANINE N-ACETYLTRANSFERASE"/>
    <property type="match status" value="1"/>
</dbReference>
<dbReference type="PROSITE" id="PS51186">
    <property type="entry name" value="GNAT"/>
    <property type="match status" value="1"/>
</dbReference>
<protein>
    <submittedName>
        <fullName evidence="5">Acetyltransferase, ribosomal protein N-acetylase</fullName>
    </submittedName>
</protein>
<accession>A0AAC9HLJ1</accession>
<comment type="similarity">
    <text evidence="3">Belongs to the acetyltransferase family. RimJ subfamily.</text>
</comment>
<dbReference type="Gene3D" id="3.40.630.30">
    <property type="match status" value="1"/>
</dbReference>
<dbReference type="Pfam" id="PF13302">
    <property type="entry name" value="Acetyltransf_3"/>
    <property type="match status" value="1"/>
</dbReference>
<dbReference type="GO" id="GO:0005737">
    <property type="term" value="C:cytoplasm"/>
    <property type="evidence" value="ECO:0007669"/>
    <property type="project" value="TreeGrafter"/>
</dbReference>